<dbReference type="SUPFAM" id="SSF48452">
    <property type="entry name" value="TPR-like"/>
    <property type="match status" value="1"/>
</dbReference>
<feature type="compositionally biased region" description="Polar residues" evidence="1">
    <location>
        <begin position="1055"/>
        <end position="1077"/>
    </location>
</feature>
<feature type="domain" description="Telomerase activating protein Est1-like N-terminal" evidence="3">
    <location>
        <begin position="70"/>
        <end position="230"/>
    </location>
</feature>
<feature type="region of interest" description="Disordered" evidence="1">
    <location>
        <begin position="779"/>
        <end position="898"/>
    </location>
</feature>
<name>A0AAV5QGK9_9ASCO</name>
<keyword evidence="5" id="KW-1185">Reference proteome</keyword>
<feature type="compositionally biased region" description="Basic residues" evidence="1">
    <location>
        <begin position="791"/>
        <end position="802"/>
    </location>
</feature>
<sequence length="1083" mass="124260">MSFKSTVVTLESQLAVLLNEQFIDEPTWCGFLTYTHSKFLTCIMNGLTEEVEDSGSISWKDVSTQRPDQLLEYIWNSCHSKILRYFHLQFHHLKTNQLQNFKVDEDQDDADDNDDEDEEDLDETKQARNRVGYATFKKVYGKYTKINKMIVGFYLTLIEHILKNYNISDRLFPEFYKFYRINYPLFDANSPKSKANPAPITDQRIVNVLIYFLHRICFFQGTLSRYRTLFYLYILSSSVNVLKNKTIISGKAITIHNGANDGSRFIRFETFDKSIEYFNFANKVLPGFSDPLSHIGMIMNSYGSITNANIYAILASFNKTTIPNSGRIVNGDKFEAVYYFIRSVNQKSGTKSSMIDIQRMLSTENEMNLGEYFLNAFTKCQEIEHSLVNDSSIIGDNQMNDRITRNKLLERVSKTYFLLLFSWYFYGKSSVFNEMVQRLKQKKQINVNEQLKLLKYSLFNIIKSGLQISEKNVSVLEKQLVILIGGFQVLLDMDEINISRKTASAVASVSGQTPNGNNEPSKMKIKDFKLLSPATQQYLKFVFQYIVEILNVLIIDHKKFSLKGPLSLEQDESEFLLQNRMGLYLPMMRIFLNWIRPSKLLINYCHGQLKFVSKMAFIINIMYDGLVNHNPTYDTQNSEDIFSHRCKRLRFFEEDVTLSGFMPVDSAFKDFNDTFIKNESKFSKMRMVGQLPAEDPKIRKMLKLSSKGVDPEDPKSEIIRNEKLLRVYAIGWLGKRLVFDNSFGIEFDDSVKQYGNLERYEKEIFDTAGNNDKFKELPQVKSKTSEPNNKKWNKKTKLKKNKHVENRYKERDTDFDDEKSVYVRTSRRGNNNINPVKKEDEVNTKNTDPKPALPKNHSPPSASHFEDFEDFESAEKSDFESEVEEEQTTAVQNNENEAADISKYQSMVDSLLGDDSITFSTFNAKESPANISTPAPESSFAKSKVQSTSSIFTNQIWSNHATSPNSKPMLASDLESKLVGSASRALSGNSPIAASVNNTDATALPRTPTGTSYLNYQQYYYPPSNGASMYPPPTPHQYGALNYYNYYYPGQTVPSHIGTSTQQPAQPNQQNGSQFYSYGQAPK</sequence>
<dbReference type="InterPro" id="IPR018834">
    <property type="entry name" value="DNA/RNA-bd_Est1-type"/>
</dbReference>
<evidence type="ECO:0000259" key="2">
    <source>
        <dbReference type="Pfam" id="PF10373"/>
    </source>
</evidence>
<dbReference type="Pfam" id="PF10373">
    <property type="entry name" value="EST1_DNA_bind"/>
    <property type="match status" value="1"/>
</dbReference>
<dbReference type="Proteomes" id="UP001360560">
    <property type="component" value="Unassembled WGS sequence"/>
</dbReference>
<evidence type="ECO:0000259" key="3">
    <source>
        <dbReference type="Pfam" id="PF10374"/>
    </source>
</evidence>
<organism evidence="4 5">
    <name type="scientific">Saccharomycopsis crataegensis</name>
    <dbReference type="NCBI Taxonomy" id="43959"/>
    <lineage>
        <taxon>Eukaryota</taxon>
        <taxon>Fungi</taxon>
        <taxon>Dikarya</taxon>
        <taxon>Ascomycota</taxon>
        <taxon>Saccharomycotina</taxon>
        <taxon>Saccharomycetes</taxon>
        <taxon>Saccharomycopsidaceae</taxon>
        <taxon>Saccharomycopsis</taxon>
    </lineage>
</organism>
<gene>
    <name evidence="4" type="ORF">DASC09_008550</name>
</gene>
<dbReference type="Pfam" id="PF10374">
    <property type="entry name" value="EST1"/>
    <property type="match status" value="1"/>
</dbReference>
<evidence type="ECO:0000313" key="4">
    <source>
        <dbReference type="EMBL" id="GMM33530.1"/>
    </source>
</evidence>
<dbReference type="InterPro" id="IPR019458">
    <property type="entry name" value="Est1-like_N"/>
</dbReference>
<feature type="region of interest" description="Disordered" evidence="1">
    <location>
        <begin position="1055"/>
        <end position="1083"/>
    </location>
</feature>
<evidence type="ECO:0000313" key="5">
    <source>
        <dbReference type="Proteomes" id="UP001360560"/>
    </source>
</evidence>
<protein>
    <submittedName>
        <fullName evidence="4">Ebs1 protein</fullName>
    </submittedName>
</protein>
<feature type="domain" description="DNA/RNA-binding" evidence="2">
    <location>
        <begin position="274"/>
        <end position="667"/>
    </location>
</feature>
<feature type="compositionally biased region" description="Basic and acidic residues" evidence="1">
    <location>
        <begin position="803"/>
        <end position="812"/>
    </location>
</feature>
<accession>A0AAV5QGK9</accession>
<proteinExistence type="predicted"/>
<dbReference type="RefSeq" id="XP_064850530.1">
    <property type="nucleotide sequence ID" value="XM_064994458.1"/>
</dbReference>
<comment type="caution">
    <text evidence="4">The sequence shown here is derived from an EMBL/GenBank/DDBJ whole genome shotgun (WGS) entry which is preliminary data.</text>
</comment>
<dbReference type="Gene3D" id="1.25.40.10">
    <property type="entry name" value="Tetratricopeptide repeat domain"/>
    <property type="match status" value="1"/>
</dbReference>
<dbReference type="InterPro" id="IPR011990">
    <property type="entry name" value="TPR-like_helical_dom_sf"/>
</dbReference>
<feature type="region of interest" description="Disordered" evidence="1">
    <location>
        <begin position="103"/>
        <end position="124"/>
    </location>
</feature>
<feature type="compositionally biased region" description="Acidic residues" evidence="1">
    <location>
        <begin position="105"/>
        <end position="122"/>
    </location>
</feature>
<reference evidence="4 5" key="1">
    <citation type="journal article" date="2023" name="Elife">
        <title>Identification of key yeast species and microbe-microbe interactions impacting larval growth of Drosophila in the wild.</title>
        <authorList>
            <person name="Mure A."/>
            <person name="Sugiura Y."/>
            <person name="Maeda R."/>
            <person name="Honda K."/>
            <person name="Sakurai N."/>
            <person name="Takahashi Y."/>
            <person name="Watada M."/>
            <person name="Katoh T."/>
            <person name="Gotoh A."/>
            <person name="Gotoh Y."/>
            <person name="Taniguchi I."/>
            <person name="Nakamura K."/>
            <person name="Hayashi T."/>
            <person name="Katayama T."/>
            <person name="Uemura T."/>
            <person name="Hattori Y."/>
        </authorList>
    </citation>
    <scope>NUCLEOTIDE SEQUENCE [LARGE SCALE GENOMIC DNA]</scope>
    <source>
        <strain evidence="4 5">SC-9</strain>
    </source>
</reference>
<dbReference type="EMBL" id="BTFZ01000001">
    <property type="protein sequence ID" value="GMM33530.1"/>
    <property type="molecule type" value="Genomic_DNA"/>
</dbReference>
<evidence type="ECO:0000256" key="1">
    <source>
        <dbReference type="SAM" id="MobiDB-lite"/>
    </source>
</evidence>
<dbReference type="GeneID" id="90071509"/>
<dbReference type="AlphaFoldDB" id="A0AAV5QGK9"/>